<protein>
    <recommendedName>
        <fullName evidence="1">Reverse transcriptase zinc-binding domain-containing protein</fullName>
    </recommendedName>
</protein>
<evidence type="ECO:0000313" key="3">
    <source>
        <dbReference type="Proteomes" id="UP001234989"/>
    </source>
</evidence>
<accession>A0AAF0QWY1</accession>
<dbReference type="InterPro" id="IPR026960">
    <property type="entry name" value="RVT-Znf"/>
</dbReference>
<proteinExistence type="predicted"/>
<evidence type="ECO:0000259" key="1">
    <source>
        <dbReference type="Pfam" id="PF13966"/>
    </source>
</evidence>
<sequence>MYKRDLATHPGGIFGPWKQIWKSNTLTKIKCFTWLVCRRACLTQERLKKRGFQIVSRCFFCHEKEETNNHLFLHCRVTSQIWYMFQSIIQYPWVVPEHTADLLNCWMRRGGSKTQKKWRNLVPSCIWWSIWKERNNRCFKNITNPMQKVKENCINTLFFWCKEEGIYEVDQVVDFLGSL</sequence>
<name>A0AAF0QWY1_SOLVR</name>
<evidence type="ECO:0000313" key="2">
    <source>
        <dbReference type="EMBL" id="WMV31902.1"/>
    </source>
</evidence>
<gene>
    <name evidence="2" type="ORF">MTR67_025287</name>
</gene>
<keyword evidence="3" id="KW-1185">Reference proteome</keyword>
<reference evidence="2" key="1">
    <citation type="submission" date="2023-08" db="EMBL/GenBank/DDBJ databases">
        <title>A de novo genome assembly of Solanum verrucosum Schlechtendal, a Mexican diploid species geographically isolated from the other diploid A-genome species in potato relatives.</title>
        <authorList>
            <person name="Hosaka K."/>
        </authorList>
    </citation>
    <scope>NUCLEOTIDE SEQUENCE</scope>
    <source>
        <tissue evidence="2">Young leaves</tissue>
    </source>
</reference>
<organism evidence="2 3">
    <name type="scientific">Solanum verrucosum</name>
    <dbReference type="NCBI Taxonomy" id="315347"/>
    <lineage>
        <taxon>Eukaryota</taxon>
        <taxon>Viridiplantae</taxon>
        <taxon>Streptophyta</taxon>
        <taxon>Embryophyta</taxon>
        <taxon>Tracheophyta</taxon>
        <taxon>Spermatophyta</taxon>
        <taxon>Magnoliopsida</taxon>
        <taxon>eudicotyledons</taxon>
        <taxon>Gunneridae</taxon>
        <taxon>Pentapetalae</taxon>
        <taxon>asterids</taxon>
        <taxon>lamiids</taxon>
        <taxon>Solanales</taxon>
        <taxon>Solanaceae</taxon>
        <taxon>Solanoideae</taxon>
        <taxon>Solaneae</taxon>
        <taxon>Solanum</taxon>
    </lineage>
</organism>
<dbReference type="EMBL" id="CP133617">
    <property type="protein sequence ID" value="WMV31902.1"/>
    <property type="molecule type" value="Genomic_DNA"/>
</dbReference>
<dbReference type="AlphaFoldDB" id="A0AAF0QWY1"/>
<dbReference type="Proteomes" id="UP001234989">
    <property type="component" value="Chromosome 6"/>
</dbReference>
<dbReference type="Pfam" id="PF13966">
    <property type="entry name" value="zf-RVT"/>
    <property type="match status" value="1"/>
</dbReference>
<feature type="domain" description="Reverse transcriptase zinc-binding" evidence="1">
    <location>
        <begin position="16"/>
        <end position="82"/>
    </location>
</feature>